<evidence type="ECO:0000256" key="1">
    <source>
        <dbReference type="SAM" id="MobiDB-lite"/>
    </source>
</evidence>
<keyword evidence="3" id="KW-1185">Reference proteome</keyword>
<feature type="compositionally biased region" description="Basic and acidic residues" evidence="1">
    <location>
        <begin position="166"/>
        <end position="177"/>
    </location>
</feature>
<dbReference type="PANTHER" id="PTHR33170:SF22">
    <property type="entry name" value="OS10G0417100 PROTEIN"/>
    <property type="match status" value="1"/>
</dbReference>
<evidence type="ECO:0000313" key="3">
    <source>
        <dbReference type="Proteomes" id="UP000324897"/>
    </source>
</evidence>
<protein>
    <submittedName>
        <fullName evidence="2">Uncharacterized protein</fullName>
    </submittedName>
</protein>
<sequence>MQLRVLQFLLLLREWPPKHEELGGTWIGGRGGHDQNQGWQESERAAAEEQSGGHRPESTMEGENWCELPSMRLKSANASISIKPWNLAVGSKGALQKAWFRIRKIPHEHRSETVIASVASLVGKTLEIDESSIYKDYVRVKIGCRDVSKGPLAPDEDLLEDPPEYDGGKSSKTKDPRHQWMMRCTSSFTSKALFQKGDNVMESSAEISEETPKEVDYSKDAVTPSMDCSLNLKEIEDVNINSQEQLVLNVVQAFIGKAAELKEIPLEEEEAEAEVVQPDVDPAQVKKKIEPLQRSSRIKLGGKTVQEVAEKITRKRNLS</sequence>
<gene>
    <name evidence="2" type="ORF">EJB05_28790</name>
</gene>
<feature type="region of interest" description="Disordered" evidence="1">
    <location>
        <begin position="151"/>
        <end position="177"/>
    </location>
</feature>
<dbReference type="OrthoDB" id="695245at2759"/>
<feature type="compositionally biased region" description="Acidic residues" evidence="1">
    <location>
        <begin position="154"/>
        <end position="164"/>
    </location>
</feature>
<proteinExistence type="predicted"/>
<evidence type="ECO:0000313" key="2">
    <source>
        <dbReference type="EMBL" id="TVU26253.1"/>
    </source>
</evidence>
<comment type="caution">
    <text evidence="2">The sequence shown here is derived from an EMBL/GenBank/DDBJ whole genome shotgun (WGS) entry which is preliminary data.</text>
</comment>
<feature type="non-terminal residue" evidence="2">
    <location>
        <position position="1"/>
    </location>
</feature>
<feature type="region of interest" description="Disordered" evidence="1">
    <location>
        <begin position="23"/>
        <end position="63"/>
    </location>
</feature>
<accession>A0A5J9UR68</accession>
<feature type="compositionally biased region" description="Basic and acidic residues" evidence="1">
    <location>
        <begin position="41"/>
        <end position="58"/>
    </location>
</feature>
<name>A0A5J9UR68_9POAL</name>
<dbReference type="PANTHER" id="PTHR33170">
    <property type="entry name" value="DUF4283 DOMAIN-CONTAINING PROTEIN-RELATED"/>
    <property type="match status" value="1"/>
</dbReference>
<organism evidence="2 3">
    <name type="scientific">Eragrostis curvula</name>
    <name type="common">weeping love grass</name>
    <dbReference type="NCBI Taxonomy" id="38414"/>
    <lineage>
        <taxon>Eukaryota</taxon>
        <taxon>Viridiplantae</taxon>
        <taxon>Streptophyta</taxon>
        <taxon>Embryophyta</taxon>
        <taxon>Tracheophyta</taxon>
        <taxon>Spermatophyta</taxon>
        <taxon>Magnoliopsida</taxon>
        <taxon>Liliopsida</taxon>
        <taxon>Poales</taxon>
        <taxon>Poaceae</taxon>
        <taxon>PACMAD clade</taxon>
        <taxon>Chloridoideae</taxon>
        <taxon>Eragrostideae</taxon>
        <taxon>Eragrostidinae</taxon>
        <taxon>Eragrostis</taxon>
    </lineage>
</organism>
<feature type="non-terminal residue" evidence="2">
    <location>
        <position position="319"/>
    </location>
</feature>
<dbReference type="EMBL" id="RWGY01000013">
    <property type="protein sequence ID" value="TVU26253.1"/>
    <property type="molecule type" value="Genomic_DNA"/>
</dbReference>
<dbReference type="AlphaFoldDB" id="A0A5J9UR68"/>
<dbReference type="Gramene" id="TVU26253">
    <property type="protein sequence ID" value="TVU26253"/>
    <property type="gene ID" value="EJB05_28790"/>
</dbReference>
<reference evidence="2 3" key="1">
    <citation type="journal article" date="2019" name="Sci. Rep.">
        <title>A high-quality genome of Eragrostis curvula grass provides insights into Poaceae evolution and supports new strategies to enhance forage quality.</title>
        <authorList>
            <person name="Carballo J."/>
            <person name="Santos B.A.C.M."/>
            <person name="Zappacosta D."/>
            <person name="Garbus I."/>
            <person name="Selva J.P."/>
            <person name="Gallo C.A."/>
            <person name="Diaz A."/>
            <person name="Albertini E."/>
            <person name="Caccamo M."/>
            <person name="Echenique V."/>
        </authorList>
    </citation>
    <scope>NUCLEOTIDE SEQUENCE [LARGE SCALE GENOMIC DNA]</scope>
    <source>
        <strain evidence="3">cv. Victoria</strain>
        <tissue evidence="2">Leaf</tissue>
    </source>
</reference>
<dbReference type="Proteomes" id="UP000324897">
    <property type="component" value="Chromosome 2"/>
</dbReference>